<proteinExistence type="predicted"/>
<name>A0A1H9TKP9_9SPHI</name>
<accession>A0A1H9TKP9</accession>
<sequence length="95" mass="10850">MQWKICCRGKSDFRVLEGYALNISPCPDTMFSGNWKIAIVPKNISYLQGMTTIWVPQDHTMFTKYFLQRTSGDVNGVFQTRKGGPLFVNPDLTKL</sequence>
<reference evidence="1 2" key="1">
    <citation type="submission" date="2016-10" db="EMBL/GenBank/DDBJ databases">
        <authorList>
            <person name="de Groot N.N."/>
        </authorList>
    </citation>
    <scope>NUCLEOTIDE SEQUENCE [LARGE SCALE GENOMIC DNA]</scope>
    <source>
        <strain evidence="1 2">DSM 18610</strain>
    </source>
</reference>
<keyword evidence="2" id="KW-1185">Reference proteome</keyword>
<dbReference type="AlphaFoldDB" id="A0A1H9TKP9"/>
<protein>
    <submittedName>
        <fullName evidence="1">Uncharacterized protein</fullName>
    </submittedName>
</protein>
<evidence type="ECO:0000313" key="1">
    <source>
        <dbReference type="EMBL" id="SER97850.1"/>
    </source>
</evidence>
<gene>
    <name evidence="1" type="ORF">SAMN04488023_12351</name>
</gene>
<evidence type="ECO:0000313" key="2">
    <source>
        <dbReference type="Proteomes" id="UP000199572"/>
    </source>
</evidence>
<dbReference type="Proteomes" id="UP000199572">
    <property type="component" value="Unassembled WGS sequence"/>
</dbReference>
<dbReference type="EMBL" id="FOGG01000023">
    <property type="protein sequence ID" value="SER97850.1"/>
    <property type="molecule type" value="Genomic_DNA"/>
</dbReference>
<organism evidence="1 2">
    <name type="scientific">Pedobacter rhizosphaerae</name>
    <dbReference type="NCBI Taxonomy" id="390241"/>
    <lineage>
        <taxon>Bacteria</taxon>
        <taxon>Pseudomonadati</taxon>
        <taxon>Bacteroidota</taxon>
        <taxon>Sphingobacteriia</taxon>
        <taxon>Sphingobacteriales</taxon>
        <taxon>Sphingobacteriaceae</taxon>
        <taxon>Pedobacter</taxon>
    </lineage>
</organism>